<gene>
    <name evidence="3" type="ORF">MNBD_NITROSPIRAE01-399</name>
</gene>
<dbReference type="CDD" id="cd16894">
    <property type="entry name" value="MltD-like"/>
    <property type="match status" value="1"/>
</dbReference>
<reference evidence="3" key="1">
    <citation type="submission" date="2018-06" db="EMBL/GenBank/DDBJ databases">
        <authorList>
            <person name="Zhirakovskaya E."/>
        </authorList>
    </citation>
    <scope>NUCLEOTIDE SEQUENCE</scope>
</reference>
<feature type="region of interest" description="Disordered" evidence="1">
    <location>
        <begin position="35"/>
        <end position="80"/>
    </location>
</feature>
<dbReference type="SMART" id="SM00257">
    <property type="entry name" value="LysM"/>
    <property type="match status" value="4"/>
</dbReference>
<dbReference type="PANTHER" id="PTHR33734">
    <property type="entry name" value="LYSM DOMAIN-CONTAINING GPI-ANCHORED PROTEIN 2"/>
    <property type="match status" value="1"/>
</dbReference>
<evidence type="ECO:0000259" key="2">
    <source>
        <dbReference type="PROSITE" id="PS51782"/>
    </source>
</evidence>
<dbReference type="GO" id="GO:0000270">
    <property type="term" value="P:peptidoglycan metabolic process"/>
    <property type="evidence" value="ECO:0007669"/>
    <property type="project" value="InterPro"/>
</dbReference>
<dbReference type="InterPro" id="IPR023346">
    <property type="entry name" value="Lysozyme-like_dom_sf"/>
</dbReference>
<feature type="region of interest" description="Disordered" evidence="1">
    <location>
        <begin position="518"/>
        <end position="544"/>
    </location>
</feature>
<dbReference type="SUPFAM" id="SSF53955">
    <property type="entry name" value="Lysozyme-like"/>
    <property type="match status" value="1"/>
</dbReference>
<dbReference type="EMBL" id="UOGF01000050">
    <property type="protein sequence ID" value="VAX29410.1"/>
    <property type="molecule type" value="Genomic_DNA"/>
</dbReference>
<dbReference type="SUPFAM" id="SSF54106">
    <property type="entry name" value="LysM domain"/>
    <property type="match status" value="3"/>
</dbReference>
<evidence type="ECO:0000256" key="1">
    <source>
        <dbReference type="SAM" id="MobiDB-lite"/>
    </source>
</evidence>
<dbReference type="AlphaFoldDB" id="A0A3B1D338"/>
<dbReference type="InterPro" id="IPR008258">
    <property type="entry name" value="Transglycosylase_SLT_dom_1"/>
</dbReference>
<sequence>MLRSSSLFPFLLFTVALTITVPSTVKASLSIWGFEDPQKSSNQTPSDPDATLQAKDKALESEAIPNRNGEEAEQNKSDAFKEVSPEIDASIDIDVAPETQAVSDPAKKAVPTPTEIENTFTSDDFSVEAFSDLIEAVNSEENVDQDLEVTYDMPVVPDNVHVKKYITLFQNRLRPNFEIWLARSGKYAEMIQSALRENNLPEDLLYLALIESGFNPRAFSRSKATGVWQFMKGTGKRYGLRIDHWIDERRDPVKSTHAAVKYLTELYNMFGSWPLALAGYNAGESRVYRTIVRVRTRDFWTLRESRHLRPETRNYVPKFMAATIIAKDPERYGFSVEYETPLQYDEVEIQNATYLSAIAHYAGVTVEALRNYNPELRRNVTPPRAPGYKIKLPPGTKKAFMAAYSPDKQEQIFVGRSFKHRVRKGQTISSIAQQYGVGINMLLETNGLHRHTIISVGQQIMINETPERVGGKHRIRRGESISTIASKYKVSIRRLLEANNLHKRSVIRAGKTLIIPGHTTASSSKISSTKGTSKTRKSHQIRSGESISTIAQKYAVRMRDLLSVNQLTKKSIIRAGHTLIIP</sequence>
<feature type="compositionally biased region" description="Low complexity" evidence="1">
    <location>
        <begin position="519"/>
        <end position="532"/>
    </location>
</feature>
<dbReference type="Gene3D" id="1.10.530.10">
    <property type="match status" value="1"/>
</dbReference>
<feature type="compositionally biased region" description="Basic and acidic residues" evidence="1">
    <location>
        <begin position="68"/>
        <end position="80"/>
    </location>
</feature>
<dbReference type="PANTHER" id="PTHR33734:SF22">
    <property type="entry name" value="MEMBRANE-BOUND LYTIC MUREIN TRANSGLYCOSYLASE D"/>
    <property type="match status" value="1"/>
</dbReference>
<feature type="domain" description="LysM" evidence="2">
    <location>
        <begin position="418"/>
        <end position="462"/>
    </location>
</feature>
<dbReference type="GO" id="GO:0016020">
    <property type="term" value="C:membrane"/>
    <property type="evidence" value="ECO:0007669"/>
    <property type="project" value="InterPro"/>
</dbReference>
<dbReference type="PROSITE" id="PS00922">
    <property type="entry name" value="TRANSGLYCOSYLASE"/>
    <property type="match status" value="1"/>
</dbReference>
<dbReference type="PROSITE" id="PS51782">
    <property type="entry name" value="LYSM"/>
    <property type="match status" value="3"/>
</dbReference>
<feature type="domain" description="LysM" evidence="2">
    <location>
        <begin position="537"/>
        <end position="581"/>
    </location>
</feature>
<name>A0A3B1D338_9ZZZZ</name>
<proteinExistence type="predicted"/>
<feature type="domain" description="LysM" evidence="2">
    <location>
        <begin position="471"/>
        <end position="515"/>
    </location>
</feature>
<dbReference type="Gene3D" id="3.10.350.10">
    <property type="entry name" value="LysM domain"/>
    <property type="match status" value="3"/>
</dbReference>
<organism evidence="3">
    <name type="scientific">hydrothermal vent metagenome</name>
    <dbReference type="NCBI Taxonomy" id="652676"/>
    <lineage>
        <taxon>unclassified sequences</taxon>
        <taxon>metagenomes</taxon>
        <taxon>ecological metagenomes</taxon>
    </lineage>
</organism>
<dbReference type="InterPro" id="IPR036779">
    <property type="entry name" value="LysM_dom_sf"/>
</dbReference>
<dbReference type="InterPro" id="IPR018392">
    <property type="entry name" value="LysM"/>
</dbReference>
<dbReference type="Pfam" id="PF01476">
    <property type="entry name" value="LysM"/>
    <property type="match status" value="3"/>
</dbReference>
<dbReference type="Pfam" id="PF01464">
    <property type="entry name" value="SLT"/>
    <property type="match status" value="1"/>
</dbReference>
<evidence type="ECO:0000313" key="3">
    <source>
        <dbReference type="EMBL" id="VAX29410.1"/>
    </source>
</evidence>
<dbReference type="InterPro" id="IPR000189">
    <property type="entry name" value="Transglyc_AS"/>
</dbReference>
<dbReference type="CDD" id="cd00118">
    <property type="entry name" value="LysM"/>
    <property type="match status" value="3"/>
</dbReference>
<dbReference type="GO" id="GO:0008932">
    <property type="term" value="F:lytic endotransglycosylase activity"/>
    <property type="evidence" value="ECO:0007669"/>
    <property type="project" value="TreeGrafter"/>
</dbReference>
<protein>
    <submittedName>
        <fullName evidence="3">Membrane-bound lytic murein transglycosylase D</fullName>
    </submittedName>
</protein>
<accession>A0A3B1D338</accession>